<protein>
    <submittedName>
        <fullName evidence="6">IgGFc-binding protein</fullName>
    </submittedName>
</protein>
<organism evidence="6 7">
    <name type="scientific">Holothuria leucospilota</name>
    <name type="common">Black long sea cucumber</name>
    <name type="synonym">Mertensiothuria leucospilota</name>
    <dbReference type="NCBI Taxonomy" id="206669"/>
    <lineage>
        <taxon>Eukaryota</taxon>
        <taxon>Metazoa</taxon>
        <taxon>Echinodermata</taxon>
        <taxon>Eleutherozoa</taxon>
        <taxon>Echinozoa</taxon>
        <taxon>Holothuroidea</taxon>
        <taxon>Aspidochirotacea</taxon>
        <taxon>Aspidochirotida</taxon>
        <taxon>Holothuriidae</taxon>
        <taxon>Holothuria</taxon>
    </lineage>
</organism>
<reference evidence="6" key="1">
    <citation type="submission" date="2021-10" db="EMBL/GenBank/DDBJ databases">
        <title>Tropical sea cucumber genome reveals ecological adaptation and Cuvierian tubules defense mechanism.</title>
        <authorList>
            <person name="Chen T."/>
        </authorList>
    </citation>
    <scope>NUCLEOTIDE SEQUENCE</scope>
    <source>
        <strain evidence="6">Nanhai2018</strain>
        <tissue evidence="6">Muscle</tissue>
    </source>
</reference>
<keyword evidence="7" id="KW-1185">Reference proteome</keyword>
<dbReference type="AlphaFoldDB" id="A0A9Q1BXJ6"/>
<keyword evidence="3" id="KW-0812">Transmembrane</keyword>
<evidence type="ECO:0000259" key="5">
    <source>
        <dbReference type="PROSITE" id="PS50825"/>
    </source>
</evidence>
<evidence type="ECO:0000256" key="1">
    <source>
        <dbReference type="ARBA" id="ARBA00022737"/>
    </source>
</evidence>
<evidence type="ECO:0000256" key="4">
    <source>
        <dbReference type="SAM" id="SignalP"/>
    </source>
</evidence>
<dbReference type="Proteomes" id="UP001152320">
    <property type="component" value="Chromosome 10"/>
</dbReference>
<name>A0A9Q1BXJ6_HOLLE</name>
<keyword evidence="4" id="KW-0732">Signal</keyword>
<keyword evidence="3" id="KW-0472">Membrane</keyword>
<evidence type="ECO:0000256" key="3">
    <source>
        <dbReference type="SAM" id="Phobius"/>
    </source>
</evidence>
<dbReference type="InterPro" id="IPR003410">
    <property type="entry name" value="HYR_dom"/>
</dbReference>
<comment type="caution">
    <text evidence="6">The sequence shown here is derived from an EMBL/GenBank/DDBJ whole genome shotgun (WGS) entry which is preliminary data.</text>
</comment>
<keyword evidence="1" id="KW-0677">Repeat</keyword>
<dbReference type="PROSITE" id="PS50825">
    <property type="entry name" value="HYR"/>
    <property type="match status" value="2"/>
</dbReference>
<dbReference type="OrthoDB" id="9922561at2759"/>
<feature type="transmembrane region" description="Helical" evidence="3">
    <location>
        <begin position="608"/>
        <end position="629"/>
    </location>
</feature>
<accession>A0A9Q1BXJ6</accession>
<feature type="compositionally biased region" description="Basic and acidic residues" evidence="2">
    <location>
        <begin position="661"/>
        <end position="672"/>
    </location>
</feature>
<evidence type="ECO:0000313" key="6">
    <source>
        <dbReference type="EMBL" id="KAJ8034600.1"/>
    </source>
</evidence>
<sequence>MIMKSLLFVLCLMIALVDFISEGKHVFSFIDSNPDPSSYGIINIRCVSSQMEVHGILDIPQQDDHYEFNATSLQAANIYVPYNAIPSGSGIQLTTVIIETDNDDVDLLVYAHSYTPEQESFMVLPSEALGRLYYVMSFRSTQGNGAFSISPVNSGTQVSVYFNQDFSFEGNIYNVNNPYQVTLNTRTLHFQTSFDPTGTWIESSKKVQVVSGNDCAGIPSSVTNCNHISEALPPVEVWGSSYVVAPFHDRNSGYLVRILASEDNTEVKIQLLDRTETVSLDAGTLKEKLVAIPAVLTITASHPILVVQFMRNSIGTDLNNGSPAMVIVPGIEHSISTYLPFTSLSGFTSNHVTVWLSSFDLDGLRIDEDPALPWIFVGPAFGGVVAQTSVSPGEHYLSHVNPSVRLCGVAYGYGSYVSYVHPIYFNPMTASTDEGTKPPDIENCPDSIVVECPTDSNVASVTWIPPRASTSSPLLPITSNYQSGDSFGIGTTSAIYQFSDVFGNEAVCTFQVEVQDVSPPEIFDCPSNFNVTVCDTSPGINWLEPYAIDNSMEDYHVMQSSQTTTNGKEIRYSFWDKSGNEATCIFIIHMSYPSNCKVAATRSSLKTAAISLGLGIFCLLMLLCSLFIWDSLNKYVKEKSLSHKSRGNESRNYYKNNAAESSDKAESDRDSLYLKPTTSTASD</sequence>
<dbReference type="PANTHER" id="PTHR46534">
    <property type="entry name" value="IGGFC_BINDING DOMAIN-CONTAINING PROTEIN"/>
    <property type="match status" value="1"/>
</dbReference>
<dbReference type="InterPro" id="IPR035234">
    <property type="entry name" value="IgGFc-bd_N"/>
</dbReference>
<feature type="signal peptide" evidence="4">
    <location>
        <begin position="1"/>
        <end position="19"/>
    </location>
</feature>
<evidence type="ECO:0000256" key="2">
    <source>
        <dbReference type="SAM" id="MobiDB-lite"/>
    </source>
</evidence>
<feature type="compositionally biased region" description="Polar residues" evidence="2">
    <location>
        <begin position="650"/>
        <end position="660"/>
    </location>
</feature>
<keyword evidence="3" id="KW-1133">Transmembrane helix</keyword>
<dbReference type="Pfam" id="PF02494">
    <property type="entry name" value="HYR"/>
    <property type="match status" value="2"/>
</dbReference>
<evidence type="ECO:0000313" key="7">
    <source>
        <dbReference type="Proteomes" id="UP001152320"/>
    </source>
</evidence>
<gene>
    <name evidence="6" type="ORF">HOLleu_21507</name>
</gene>
<feature type="domain" description="HYR" evidence="5">
    <location>
        <begin position="517"/>
        <end position="592"/>
    </location>
</feature>
<dbReference type="EMBL" id="JAIZAY010000010">
    <property type="protein sequence ID" value="KAJ8034600.1"/>
    <property type="molecule type" value="Genomic_DNA"/>
</dbReference>
<dbReference type="Pfam" id="PF17517">
    <property type="entry name" value="IgGFc_binding"/>
    <property type="match status" value="1"/>
</dbReference>
<feature type="domain" description="HYR" evidence="5">
    <location>
        <begin position="434"/>
        <end position="516"/>
    </location>
</feature>
<dbReference type="PANTHER" id="PTHR46534:SF1">
    <property type="entry name" value="IGGFC-BINDING PROTEIN N-TERMINAL DOMAIN-CONTAINING PROTEIN"/>
    <property type="match status" value="1"/>
</dbReference>
<feature type="region of interest" description="Disordered" evidence="2">
    <location>
        <begin position="642"/>
        <end position="683"/>
    </location>
</feature>
<proteinExistence type="predicted"/>
<feature type="chain" id="PRO_5040115596" evidence="4">
    <location>
        <begin position="20"/>
        <end position="683"/>
    </location>
</feature>